<sequence length="148" mass="16482">MGETNGETPGLNPSGGEESTALLPPARNDGFKAIGPDPVGKKKKKYKFVEPPGIMTWVISFAKKCLACSLIYAFGYFRISVGWLVGPIVLMVVRDQWRRHHDAKRAFAQAAAKGDEREIILARLGDNLPSWVIFPDVERAEWLNMIIK</sequence>
<evidence type="ECO:0000313" key="4">
    <source>
        <dbReference type="Proteomes" id="UP001642540"/>
    </source>
</evidence>
<name>A0ABP1QL77_9HEXA</name>
<organism evidence="3 4">
    <name type="scientific">Orchesella dallaii</name>
    <dbReference type="NCBI Taxonomy" id="48710"/>
    <lineage>
        <taxon>Eukaryota</taxon>
        <taxon>Metazoa</taxon>
        <taxon>Ecdysozoa</taxon>
        <taxon>Arthropoda</taxon>
        <taxon>Hexapoda</taxon>
        <taxon>Collembola</taxon>
        <taxon>Entomobryomorpha</taxon>
        <taxon>Entomobryoidea</taxon>
        <taxon>Orchesellidae</taxon>
        <taxon>Orchesellinae</taxon>
        <taxon>Orchesella</taxon>
    </lineage>
</organism>
<gene>
    <name evidence="3" type="ORF">ODALV1_LOCUS12616</name>
</gene>
<dbReference type="EMBL" id="CAXLJM020000038">
    <property type="protein sequence ID" value="CAL8107252.1"/>
    <property type="molecule type" value="Genomic_DNA"/>
</dbReference>
<keyword evidence="4" id="KW-1185">Reference proteome</keyword>
<proteinExistence type="predicted"/>
<accession>A0ABP1QL77</accession>
<keyword evidence="2" id="KW-0472">Membrane</keyword>
<protein>
    <submittedName>
        <fullName evidence="3">Uncharacterized protein</fullName>
    </submittedName>
</protein>
<reference evidence="3 4" key="1">
    <citation type="submission" date="2024-08" db="EMBL/GenBank/DDBJ databases">
        <authorList>
            <person name="Cucini C."/>
            <person name="Frati F."/>
        </authorList>
    </citation>
    <scope>NUCLEOTIDE SEQUENCE [LARGE SCALE GENOMIC DNA]</scope>
</reference>
<feature type="region of interest" description="Disordered" evidence="1">
    <location>
        <begin position="1"/>
        <end position="42"/>
    </location>
</feature>
<keyword evidence="2" id="KW-1133">Transmembrane helix</keyword>
<evidence type="ECO:0000256" key="2">
    <source>
        <dbReference type="SAM" id="Phobius"/>
    </source>
</evidence>
<keyword evidence="2" id="KW-0812">Transmembrane</keyword>
<dbReference type="PANTHER" id="PTHR45761:SF1">
    <property type="entry name" value="EXTENDED SYNAPTOTAGMIN-LIKE PROTEIN 2, ISOFORM C"/>
    <property type="match status" value="1"/>
</dbReference>
<comment type="caution">
    <text evidence="3">The sequence shown here is derived from an EMBL/GenBank/DDBJ whole genome shotgun (WGS) entry which is preliminary data.</text>
</comment>
<evidence type="ECO:0000256" key="1">
    <source>
        <dbReference type="SAM" id="MobiDB-lite"/>
    </source>
</evidence>
<feature type="transmembrane region" description="Helical" evidence="2">
    <location>
        <begin position="70"/>
        <end position="93"/>
    </location>
</feature>
<dbReference type="InterPro" id="IPR051634">
    <property type="entry name" value="Extended_Synaptotagmin"/>
</dbReference>
<evidence type="ECO:0000313" key="3">
    <source>
        <dbReference type="EMBL" id="CAL8107252.1"/>
    </source>
</evidence>
<dbReference type="PANTHER" id="PTHR45761">
    <property type="entry name" value="EXTENDED SYNAPTOTAGMIN-LIKE PROTEIN 2, ISOFORM C"/>
    <property type="match status" value="1"/>
</dbReference>
<dbReference type="Proteomes" id="UP001642540">
    <property type="component" value="Unassembled WGS sequence"/>
</dbReference>